<gene>
    <name evidence="2" type="ORF">dnm_055300</name>
</gene>
<dbReference type="Pfam" id="PF12770">
    <property type="entry name" value="CHAT"/>
    <property type="match status" value="1"/>
</dbReference>
<name>A0A975GQ41_9BACT</name>
<accession>A0A975GQ41</accession>
<dbReference type="PANTHER" id="PTHR10098">
    <property type="entry name" value="RAPSYN-RELATED"/>
    <property type="match status" value="1"/>
</dbReference>
<dbReference type="InterPro" id="IPR019734">
    <property type="entry name" value="TPR_rpt"/>
</dbReference>
<keyword evidence="3" id="KW-1185">Reference proteome</keyword>
<dbReference type="Pfam" id="PF13424">
    <property type="entry name" value="TPR_12"/>
    <property type="match status" value="1"/>
</dbReference>
<dbReference type="Proteomes" id="UP000663722">
    <property type="component" value="Chromosome"/>
</dbReference>
<proteinExistence type="predicted"/>
<dbReference type="AlphaFoldDB" id="A0A975GQ41"/>
<dbReference type="RefSeq" id="WP_207678078.1">
    <property type="nucleotide sequence ID" value="NZ_CP061800.1"/>
</dbReference>
<dbReference type="SUPFAM" id="SSF48452">
    <property type="entry name" value="TPR-like"/>
    <property type="match status" value="2"/>
</dbReference>
<dbReference type="InterPro" id="IPR011990">
    <property type="entry name" value="TPR-like_helical_dom_sf"/>
</dbReference>
<organism evidence="2 3">
    <name type="scientific">Desulfonema magnum</name>
    <dbReference type="NCBI Taxonomy" id="45655"/>
    <lineage>
        <taxon>Bacteria</taxon>
        <taxon>Pseudomonadati</taxon>
        <taxon>Thermodesulfobacteriota</taxon>
        <taxon>Desulfobacteria</taxon>
        <taxon>Desulfobacterales</taxon>
        <taxon>Desulfococcaceae</taxon>
        <taxon>Desulfonema</taxon>
    </lineage>
</organism>
<evidence type="ECO:0000313" key="3">
    <source>
        <dbReference type="Proteomes" id="UP000663722"/>
    </source>
</evidence>
<sequence length="780" mass="88096">MNKKYIFISIFIFYLFFLCVTTNAMGADTAVRQLIARGEAFFQKGDFEHAALSWEQALGLSDSEKEPGIYLDTATHLANAYQSLGYHRKALTLLGSVLTIVEKNDDLSRNALFFNGLGDLHLSLGNIKQAADYLTKAMEKARSAKSPHVLAVVLNNVGNTLSANEEYESAIAAYEECLKVIQELEASEMPQMSQNFEIPDRLKSKVLMNSARAAFLSHKYKDSASALAYALTEIKSRPDSRSKASDFISLALLFRETEWHPEKPDNDLKTSVYYALNEAMRIAKDIREPCINSYAYGYMGQLYEDEGRYSDAMKLTRSAIFFAQQGNFSEILYLWQWQMGRLFKAKGDIKNAVKLYKEAITTLNPIRQEFFRGFRIPRDAFNEKVKPVYLELAGLLLGQAEKIKEEASKESRLREARDTMELLKSAELQDFFGDECVTALRRKDTKMDRSPPHTAMIYPISFPDRLVLLLTLADGLKQVIVPVDAVLLRHAVTRFRRQLQIRPNNRFLHDARRLYNWLIRPIESELIIRKVDTLIVAPDGAFRLIPFSTLHDGEQFLVEKYAIGTIPAITLTDPKPMDQENIEILLSGLSEGVQNFSPLPSVPAELRDIKAIMGGKVVLQDAEYTIDNLTREFKSKAYSVVHLATHGIFGGSPGESFLLSYDSRLTMDGLERLIGLGRFREQQVELLTLSACQSALGNERAALGLAGVAVKAGVRSAVATLWFVDDEATSLAIREFYRQLRRPDTSKAKALQNAQKKLISQPRYWHPAYWAPFLLIGNWL</sequence>
<feature type="domain" description="CHAT" evidence="1">
    <location>
        <begin position="511"/>
        <end position="778"/>
    </location>
</feature>
<evidence type="ECO:0000259" key="1">
    <source>
        <dbReference type="Pfam" id="PF12770"/>
    </source>
</evidence>
<dbReference type="SMART" id="SM00028">
    <property type="entry name" value="TPR"/>
    <property type="match status" value="6"/>
</dbReference>
<reference evidence="2" key="1">
    <citation type="journal article" date="2021" name="Microb. Physiol.">
        <title>Proteogenomic Insights into the Physiology of Marine, Sulfate-Reducing, Filamentous Desulfonema limicola and Desulfonema magnum.</title>
        <authorList>
            <person name="Schnaars V."/>
            <person name="Wohlbrand L."/>
            <person name="Scheve S."/>
            <person name="Hinrichs C."/>
            <person name="Reinhardt R."/>
            <person name="Rabus R."/>
        </authorList>
    </citation>
    <scope>NUCLEOTIDE SEQUENCE</scope>
    <source>
        <strain evidence="2">4be13</strain>
    </source>
</reference>
<dbReference type="PANTHER" id="PTHR10098:SF112">
    <property type="entry name" value="SLR0380 PROTEIN"/>
    <property type="match status" value="1"/>
</dbReference>
<dbReference type="EMBL" id="CP061800">
    <property type="protein sequence ID" value="QTA89474.1"/>
    <property type="molecule type" value="Genomic_DNA"/>
</dbReference>
<dbReference type="KEGG" id="dmm:dnm_055300"/>
<evidence type="ECO:0000313" key="2">
    <source>
        <dbReference type="EMBL" id="QTA89474.1"/>
    </source>
</evidence>
<dbReference type="Gene3D" id="1.25.40.10">
    <property type="entry name" value="Tetratricopeptide repeat domain"/>
    <property type="match status" value="2"/>
</dbReference>
<protein>
    <submittedName>
        <fullName evidence="2">Tetratricopeptide repeat-containing and CHAT domain-containing protein</fullName>
    </submittedName>
</protein>
<dbReference type="InterPro" id="IPR024983">
    <property type="entry name" value="CHAT_dom"/>
</dbReference>